<protein>
    <submittedName>
        <fullName evidence="4">Helix-turn-helix domain protein</fullName>
    </submittedName>
</protein>
<proteinExistence type="predicted"/>
<evidence type="ECO:0000256" key="2">
    <source>
        <dbReference type="SAM" id="Coils"/>
    </source>
</evidence>
<dbReference type="PANTHER" id="PTHR46558">
    <property type="entry name" value="TRACRIPTIONAL REGULATORY PROTEIN-RELATED-RELATED"/>
    <property type="match status" value="1"/>
</dbReference>
<dbReference type="Proteomes" id="UP000071561">
    <property type="component" value="Chromosome"/>
</dbReference>
<accession>A0A127V9S4</accession>
<sequence length="115" mass="13190">MKTLGQKFKILRQKRGLNQKTMAELLKVSIPAYSKLETGITDPNFSRIHQIAKVHGLDIRQLLNTGEDDKSEVGEENERLKQKVMELETSVIRLQSKLIDLYDKEDLRAKPGQSK</sequence>
<dbReference type="PANTHER" id="PTHR46558:SF4">
    <property type="entry name" value="DNA-BIDING PHAGE PROTEIN"/>
    <property type="match status" value="1"/>
</dbReference>
<evidence type="ECO:0000313" key="4">
    <source>
        <dbReference type="EMBL" id="AMP97748.1"/>
    </source>
</evidence>
<gene>
    <name evidence="4" type="ORF">AY601_0805</name>
</gene>
<dbReference type="SMART" id="SM00530">
    <property type="entry name" value="HTH_XRE"/>
    <property type="match status" value="1"/>
</dbReference>
<name>A0A127V9S4_9SPHI</name>
<dbReference type="InterPro" id="IPR010982">
    <property type="entry name" value="Lambda_DNA-bd_dom_sf"/>
</dbReference>
<dbReference type="InterPro" id="IPR001387">
    <property type="entry name" value="Cro/C1-type_HTH"/>
</dbReference>
<dbReference type="RefSeq" id="WP_068396761.1">
    <property type="nucleotide sequence ID" value="NZ_CP014504.1"/>
</dbReference>
<organism evidence="4 5">
    <name type="scientific">Pedobacter cryoconitis</name>
    <dbReference type="NCBI Taxonomy" id="188932"/>
    <lineage>
        <taxon>Bacteria</taxon>
        <taxon>Pseudomonadati</taxon>
        <taxon>Bacteroidota</taxon>
        <taxon>Sphingobacteriia</taxon>
        <taxon>Sphingobacteriales</taxon>
        <taxon>Sphingobacteriaceae</taxon>
        <taxon>Pedobacter</taxon>
    </lineage>
</organism>
<evidence type="ECO:0000259" key="3">
    <source>
        <dbReference type="PROSITE" id="PS50943"/>
    </source>
</evidence>
<evidence type="ECO:0000313" key="5">
    <source>
        <dbReference type="Proteomes" id="UP000071561"/>
    </source>
</evidence>
<dbReference type="PATRIC" id="fig|188932.3.peg.828"/>
<dbReference type="Pfam" id="PF01381">
    <property type="entry name" value="HTH_3"/>
    <property type="match status" value="1"/>
</dbReference>
<dbReference type="OrthoDB" id="795038at2"/>
<feature type="coiled-coil region" evidence="2">
    <location>
        <begin position="63"/>
        <end position="97"/>
    </location>
</feature>
<feature type="domain" description="HTH cro/C1-type" evidence="3">
    <location>
        <begin position="8"/>
        <end position="62"/>
    </location>
</feature>
<dbReference type="PROSITE" id="PS50943">
    <property type="entry name" value="HTH_CROC1"/>
    <property type="match status" value="1"/>
</dbReference>
<evidence type="ECO:0000256" key="1">
    <source>
        <dbReference type="ARBA" id="ARBA00023125"/>
    </source>
</evidence>
<dbReference type="EMBL" id="CP014504">
    <property type="protein sequence ID" value="AMP97748.1"/>
    <property type="molecule type" value="Genomic_DNA"/>
</dbReference>
<dbReference type="Gene3D" id="1.10.260.40">
    <property type="entry name" value="lambda repressor-like DNA-binding domains"/>
    <property type="match status" value="1"/>
</dbReference>
<keyword evidence="2" id="KW-0175">Coiled coil</keyword>
<dbReference type="AlphaFoldDB" id="A0A127V9S4"/>
<keyword evidence="5" id="KW-1185">Reference proteome</keyword>
<dbReference type="CDD" id="cd00093">
    <property type="entry name" value="HTH_XRE"/>
    <property type="match status" value="1"/>
</dbReference>
<keyword evidence="1" id="KW-0238">DNA-binding</keyword>
<reference evidence="4 5" key="1">
    <citation type="submission" date="2016-03" db="EMBL/GenBank/DDBJ databases">
        <title>Complete genome sequence of Pedobacter cryoconitis PAMC 27485.</title>
        <authorList>
            <person name="Lee J."/>
            <person name="Kim O.-S."/>
        </authorList>
    </citation>
    <scope>NUCLEOTIDE SEQUENCE [LARGE SCALE GENOMIC DNA]</scope>
    <source>
        <strain evidence="4 5">PAMC 27485</strain>
    </source>
</reference>
<dbReference type="GO" id="GO:0003677">
    <property type="term" value="F:DNA binding"/>
    <property type="evidence" value="ECO:0007669"/>
    <property type="project" value="UniProtKB-KW"/>
</dbReference>
<dbReference type="SUPFAM" id="SSF47413">
    <property type="entry name" value="lambda repressor-like DNA-binding domains"/>
    <property type="match status" value="1"/>
</dbReference>
<dbReference type="KEGG" id="pcm:AY601_0805"/>